<reference evidence="2" key="1">
    <citation type="submission" date="2022-08" db="EMBL/GenBank/DDBJ databases">
        <title>Whole genome sequencing of non-tuberculosis mycobacteria type-strains.</title>
        <authorList>
            <person name="Igarashi Y."/>
            <person name="Osugi A."/>
            <person name="Mitarai S."/>
        </authorList>
    </citation>
    <scope>NUCLEOTIDE SEQUENCE</scope>
    <source>
        <strain evidence="2">DSM 45127</strain>
    </source>
</reference>
<evidence type="ECO:0008006" key="4">
    <source>
        <dbReference type="Google" id="ProtNLM"/>
    </source>
</evidence>
<keyword evidence="1" id="KW-1133">Transmembrane helix</keyword>
<accession>A0ABY3VRI3</accession>
<evidence type="ECO:0000256" key="1">
    <source>
        <dbReference type="SAM" id="Phobius"/>
    </source>
</evidence>
<sequence length="114" mass="10903">MLIAGVLCVCTAVVLAVLGMRSLTRPAVTGTAAAVMKSVAPPQLAAATMLAVAGAVALAAPPASALTVVCVCVVGAIGTVAAGSYQTARFALRQEEASAASCGGACAACTLACH</sequence>
<evidence type="ECO:0000313" key="2">
    <source>
        <dbReference type="EMBL" id="UMB69782.1"/>
    </source>
</evidence>
<dbReference type="RefSeq" id="WP_240261513.1">
    <property type="nucleotide sequence ID" value="NZ_CP092488.2"/>
</dbReference>
<keyword evidence="3" id="KW-1185">Reference proteome</keyword>
<proteinExistence type="predicted"/>
<keyword evidence="1" id="KW-0812">Transmembrane</keyword>
<name>A0ABY3VRI3_9MYCO</name>
<evidence type="ECO:0000313" key="3">
    <source>
        <dbReference type="Proteomes" id="UP001055336"/>
    </source>
</evidence>
<feature type="transmembrane region" description="Helical" evidence="1">
    <location>
        <begin position="65"/>
        <end position="85"/>
    </location>
</feature>
<keyword evidence="1" id="KW-0472">Membrane</keyword>
<feature type="transmembrane region" description="Helical" evidence="1">
    <location>
        <begin position="43"/>
        <end position="60"/>
    </location>
</feature>
<protein>
    <recommendedName>
        <fullName evidence="4">Transmembrane protein</fullName>
    </recommendedName>
</protein>
<organism evidence="2 3">
    <name type="scientific">Mycobacterium paraterrae</name>
    <dbReference type="NCBI Taxonomy" id="577492"/>
    <lineage>
        <taxon>Bacteria</taxon>
        <taxon>Bacillati</taxon>
        <taxon>Actinomycetota</taxon>
        <taxon>Actinomycetes</taxon>
        <taxon>Mycobacteriales</taxon>
        <taxon>Mycobacteriaceae</taxon>
        <taxon>Mycobacterium</taxon>
    </lineage>
</organism>
<dbReference type="EMBL" id="CP092488">
    <property type="protein sequence ID" value="UMB69782.1"/>
    <property type="molecule type" value="Genomic_DNA"/>
</dbReference>
<gene>
    <name evidence="2" type="ORF">MKK62_26225</name>
</gene>
<dbReference type="Proteomes" id="UP001055336">
    <property type="component" value="Chromosome"/>
</dbReference>